<dbReference type="Pfam" id="PF07423">
    <property type="entry name" value="DUF1510"/>
    <property type="match status" value="1"/>
</dbReference>
<dbReference type="OrthoDB" id="2168558at2"/>
<evidence type="ECO:0000256" key="1">
    <source>
        <dbReference type="SAM" id="MobiDB-lite"/>
    </source>
</evidence>
<dbReference type="EMBL" id="FOXC01000001">
    <property type="protein sequence ID" value="SFO89410.1"/>
    <property type="molecule type" value="Genomic_DNA"/>
</dbReference>
<evidence type="ECO:0000313" key="6">
    <source>
        <dbReference type="Proteomes" id="UP000242243"/>
    </source>
</evidence>
<dbReference type="EMBL" id="BJWI01000001">
    <property type="protein sequence ID" value="GEM00537.1"/>
    <property type="molecule type" value="Genomic_DNA"/>
</dbReference>
<evidence type="ECO:0000259" key="3">
    <source>
        <dbReference type="Pfam" id="PF07423"/>
    </source>
</evidence>
<feature type="domain" description="DUF1510" evidence="3">
    <location>
        <begin position="142"/>
        <end position="230"/>
    </location>
</feature>
<proteinExistence type="predicted"/>
<evidence type="ECO:0000313" key="5">
    <source>
        <dbReference type="EMBL" id="SFO89410.1"/>
    </source>
</evidence>
<keyword evidence="7" id="KW-1185">Reference proteome</keyword>
<dbReference type="Proteomes" id="UP000321547">
    <property type="component" value="Unassembled WGS sequence"/>
</dbReference>
<keyword evidence="2" id="KW-0812">Transmembrane</keyword>
<feature type="region of interest" description="Disordered" evidence="1">
    <location>
        <begin position="54"/>
        <end position="130"/>
    </location>
</feature>
<keyword evidence="2" id="KW-1133">Transmembrane helix</keyword>
<feature type="transmembrane region" description="Helical" evidence="2">
    <location>
        <begin position="21"/>
        <end position="43"/>
    </location>
</feature>
<feature type="compositionally biased region" description="Acidic residues" evidence="1">
    <location>
        <begin position="247"/>
        <end position="264"/>
    </location>
</feature>
<dbReference type="InterPro" id="IPR009988">
    <property type="entry name" value="DUF1510"/>
</dbReference>
<name>A0A1I5KW94_9BACI</name>
<evidence type="ECO:0000313" key="4">
    <source>
        <dbReference type="EMBL" id="GEM00537.1"/>
    </source>
</evidence>
<dbReference type="STRING" id="306540.SAMN05421839_10177"/>
<dbReference type="Proteomes" id="UP000242243">
    <property type="component" value="Unassembled WGS sequence"/>
</dbReference>
<reference evidence="4 7" key="2">
    <citation type="submission" date="2019-07" db="EMBL/GenBank/DDBJ databases">
        <title>Whole genome shotgun sequence of Halolactibacillus halophilus NBRC 100868.</title>
        <authorList>
            <person name="Hosoyama A."/>
            <person name="Uohara A."/>
            <person name="Ohji S."/>
            <person name="Ichikawa N."/>
        </authorList>
    </citation>
    <scope>NUCLEOTIDE SEQUENCE [LARGE SCALE GENOMIC DNA]</scope>
    <source>
        <strain evidence="4 7">NBRC 100868</strain>
    </source>
</reference>
<organism evidence="5 6">
    <name type="scientific">Halolactibacillus halophilus</name>
    <dbReference type="NCBI Taxonomy" id="306540"/>
    <lineage>
        <taxon>Bacteria</taxon>
        <taxon>Bacillati</taxon>
        <taxon>Bacillota</taxon>
        <taxon>Bacilli</taxon>
        <taxon>Bacillales</taxon>
        <taxon>Bacillaceae</taxon>
        <taxon>Halolactibacillus</taxon>
    </lineage>
</organism>
<reference evidence="5 6" key="1">
    <citation type="submission" date="2016-10" db="EMBL/GenBank/DDBJ databases">
        <authorList>
            <person name="de Groot N.N."/>
        </authorList>
    </citation>
    <scope>NUCLEOTIDE SEQUENCE [LARGE SCALE GENOMIC DNA]</scope>
    <source>
        <strain evidence="5 6">DSM 17073</strain>
    </source>
</reference>
<dbReference type="AlphaFoldDB" id="A0A1I5KW94"/>
<gene>
    <name evidence="4" type="ORF">HHA03_00690</name>
    <name evidence="5" type="ORF">SAMN05421839_10177</name>
</gene>
<feature type="compositionally biased region" description="Acidic residues" evidence="1">
    <location>
        <begin position="103"/>
        <end position="115"/>
    </location>
</feature>
<feature type="region of interest" description="Disordered" evidence="1">
    <location>
        <begin position="228"/>
        <end position="264"/>
    </location>
</feature>
<protein>
    <recommendedName>
        <fullName evidence="3">DUF1510 domain-containing protein</fullName>
    </recommendedName>
</protein>
<feature type="compositionally biased region" description="Acidic residues" evidence="1">
    <location>
        <begin position="64"/>
        <end position="73"/>
    </location>
</feature>
<sequence length="264" mass="29690">MEDDIVFSRTRRLNKKRKNKRWLVILIGILVVFLLSVISAPIISQIMFSDDEATEETMNSAVDESTDDSTEDDQANKTTDDQGATEEEPDVVTGADEDKGADVGEDADQTDDGNESTDVPKNPDDYDLTFSESDDENVLSRYKADWDAVPTTQTQPHTISFEQDTDDWNEMLEAATLATGIDSEAMQYLWVSGNGPNKVITTYTDRDSKEHFRVYIEWVESEGYTPTQVDLLKEHDQMSRFSTTSETETEDDTSVTDSSDDDNL</sequence>
<keyword evidence="2" id="KW-0472">Membrane</keyword>
<accession>A0A1I5KW94</accession>
<evidence type="ECO:0000313" key="7">
    <source>
        <dbReference type="Proteomes" id="UP000321547"/>
    </source>
</evidence>
<evidence type="ECO:0000256" key="2">
    <source>
        <dbReference type="SAM" id="Phobius"/>
    </source>
</evidence>
<dbReference type="RefSeq" id="WP_159430071.1">
    <property type="nucleotide sequence ID" value="NZ_BJWI01000001.1"/>
</dbReference>